<dbReference type="PROSITE" id="PS50994">
    <property type="entry name" value="INTEGRASE"/>
    <property type="match status" value="1"/>
</dbReference>
<comment type="caution">
    <text evidence="2">The sequence shown here is derived from an EMBL/GenBank/DDBJ whole genome shotgun (WGS) entry which is preliminary data.</text>
</comment>
<dbReference type="InterPro" id="IPR002514">
    <property type="entry name" value="Transposase_8"/>
</dbReference>
<dbReference type="InterPro" id="IPR025948">
    <property type="entry name" value="HTH-like_dom"/>
</dbReference>
<dbReference type="GO" id="GO:0004803">
    <property type="term" value="F:transposase activity"/>
    <property type="evidence" value="ECO:0007669"/>
    <property type="project" value="InterPro"/>
</dbReference>
<evidence type="ECO:0000313" key="2">
    <source>
        <dbReference type="EMBL" id="RVT51321.1"/>
    </source>
</evidence>
<dbReference type="AlphaFoldDB" id="A0A437JVB0"/>
<dbReference type="Pfam" id="PF01527">
    <property type="entry name" value="HTH_Tnp_1"/>
    <property type="match status" value="1"/>
</dbReference>
<name>A0A437JVB0_9BURK</name>
<dbReference type="EMBL" id="SACT01000003">
    <property type="protein sequence ID" value="RVT51321.1"/>
    <property type="molecule type" value="Genomic_DNA"/>
</dbReference>
<dbReference type="GO" id="GO:0015074">
    <property type="term" value="P:DNA integration"/>
    <property type="evidence" value="ECO:0007669"/>
    <property type="project" value="InterPro"/>
</dbReference>
<evidence type="ECO:0000313" key="3">
    <source>
        <dbReference type="Proteomes" id="UP000288178"/>
    </source>
</evidence>
<organism evidence="2 3">
    <name type="scientific">Rubrivivax albus</name>
    <dbReference type="NCBI Taxonomy" id="2499835"/>
    <lineage>
        <taxon>Bacteria</taxon>
        <taxon>Pseudomonadati</taxon>
        <taxon>Pseudomonadota</taxon>
        <taxon>Betaproteobacteria</taxon>
        <taxon>Burkholderiales</taxon>
        <taxon>Sphaerotilaceae</taxon>
        <taxon>Rubrivivax</taxon>
    </lineage>
</organism>
<reference evidence="2 3" key="1">
    <citation type="submission" date="2019-01" db="EMBL/GenBank/DDBJ databases">
        <authorList>
            <person name="Chen W.-M."/>
        </authorList>
    </citation>
    <scope>NUCLEOTIDE SEQUENCE [LARGE SCALE GENOMIC DNA]</scope>
    <source>
        <strain evidence="2 3">ICH-3</strain>
    </source>
</reference>
<dbReference type="Pfam" id="PF13276">
    <property type="entry name" value="HTH_21"/>
    <property type="match status" value="1"/>
</dbReference>
<feature type="domain" description="Integrase catalytic" evidence="1">
    <location>
        <begin position="194"/>
        <end position="362"/>
    </location>
</feature>
<evidence type="ECO:0000259" key="1">
    <source>
        <dbReference type="PROSITE" id="PS50994"/>
    </source>
</evidence>
<dbReference type="InterPro" id="IPR012337">
    <property type="entry name" value="RNaseH-like_sf"/>
</dbReference>
<dbReference type="InterPro" id="IPR048020">
    <property type="entry name" value="Transpos_IS3"/>
</dbReference>
<sequence length="373" mass="43102">MRKSRFTETQILGVLGEGDAGMPVAELCRKYGISTATYYQWKSKFAGMSVSELKRVKELEAENTRLKRMYADLALENAAIKDVLSRKFVTPTARRVAVQIMVDEHHLSRVRACQAVGLSRSALYRPTPDRSRADAPVIDAINAVLEKRPRWGFWKCFSRLRKDGFGWNHKRVYRVYCALRLNLKRKAKRRVLTRQPQPLLLSAELNRVWALDFMRDTLYDGRPFRTLNVIDEGNREALRIECGTSIPSARVVRVLDQLLEVYGRPESIRLDNGPELTADCFVDWAERNNVKLLFIQPGKPNQNAFIERFNRSFRNEVLDAWLFNAVSQVQQAADEWLADYNEFRPHDSLNELTPMEFRPRNFNQEVSTSGLSS</sequence>
<dbReference type="Gene3D" id="3.30.420.10">
    <property type="entry name" value="Ribonuclease H-like superfamily/Ribonuclease H"/>
    <property type="match status" value="1"/>
</dbReference>
<dbReference type="Pfam" id="PF13683">
    <property type="entry name" value="rve_3"/>
    <property type="match status" value="1"/>
</dbReference>
<protein>
    <submittedName>
        <fullName evidence="2">IS3 family transposase</fullName>
    </submittedName>
</protein>
<dbReference type="InterPro" id="IPR001584">
    <property type="entry name" value="Integrase_cat-core"/>
</dbReference>
<dbReference type="PANTHER" id="PTHR47515:SF2">
    <property type="entry name" value="INTEGRASE CORE DOMAIN PROTEIN"/>
    <property type="match status" value="1"/>
</dbReference>
<dbReference type="InterPro" id="IPR009057">
    <property type="entry name" value="Homeodomain-like_sf"/>
</dbReference>
<dbReference type="Proteomes" id="UP000288178">
    <property type="component" value="Unassembled WGS sequence"/>
</dbReference>
<proteinExistence type="predicted"/>
<dbReference type="NCBIfam" id="NF033516">
    <property type="entry name" value="transpos_IS3"/>
    <property type="match status" value="1"/>
</dbReference>
<dbReference type="PANTHER" id="PTHR47515">
    <property type="entry name" value="LOW CALCIUM RESPONSE LOCUS PROTEIN T"/>
    <property type="match status" value="1"/>
</dbReference>
<dbReference type="InterPro" id="IPR036397">
    <property type="entry name" value="RNaseH_sf"/>
</dbReference>
<dbReference type="SUPFAM" id="SSF53098">
    <property type="entry name" value="Ribonuclease H-like"/>
    <property type="match status" value="1"/>
</dbReference>
<dbReference type="OrthoDB" id="9816028at2"/>
<dbReference type="GO" id="GO:0003677">
    <property type="term" value="F:DNA binding"/>
    <property type="evidence" value="ECO:0007669"/>
    <property type="project" value="InterPro"/>
</dbReference>
<dbReference type="SUPFAM" id="SSF46689">
    <property type="entry name" value="Homeodomain-like"/>
    <property type="match status" value="1"/>
</dbReference>
<dbReference type="GO" id="GO:0006313">
    <property type="term" value="P:DNA transposition"/>
    <property type="evidence" value="ECO:0007669"/>
    <property type="project" value="InterPro"/>
</dbReference>
<accession>A0A437JVB0</accession>
<gene>
    <name evidence="2" type="ORF">ENE75_10780</name>
</gene>
<keyword evidence="3" id="KW-1185">Reference proteome</keyword>